<evidence type="ECO:0000256" key="3">
    <source>
        <dbReference type="ARBA" id="ARBA00022692"/>
    </source>
</evidence>
<organism evidence="7 9">
    <name type="scientific">Enterocloster clostridioformis</name>
    <dbReference type="NCBI Taxonomy" id="1531"/>
    <lineage>
        <taxon>Bacteria</taxon>
        <taxon>Bacillati</taxon>
        <taxon>Bacillota</taxon>
        <taxon>Clostridia</taxon>
        <taxon>Lachnospirales</taxon>
        <taxon>Lachnospiraceae</taxon>
        <taxon>Enterocloster</taxon>
    </lineage>
</organism>
<name>A0A174ELD2_9FIRM</name>
<reference evidence="8 10" key="2">
    <citation type="submission" date="2018-06" db="EMBL/GenBank/DDBJ databases">
        <authorList>
            <consortium name="Pathogen Informatics"/>
            <person name="Doyle S."/>
        </authorList>
    </citation>
    <scope>NUCLEOTIDE SEQUENCE [LARGE SCALE GENOMIC DNA]</scope>
    <source>
        <strain evidence="8 10">NCTC11224</strain>
    </source>
</reference>
<dbReference type="Proteomes" id="UP000095512">
    <property type="component" value="Unassembled WGS sequence"/>
</dbReference>
<dbReference type="InterPro" id="IPR044644">
    <property type="entry name" value="DinF-like"/>
</dbReference>
<evidence type="ECO:0000313" key="7">
    <source>
        <dbReference type="EMBL" id="CUO38842.1"/>
    </source>
</evidence>
<reference evidence="7 9" key="1">
    <citation type="submission" date="2015-09" db="EMBL/GenBank/DDBJ databases">
        <authorList>
            <consortium name="Pathogen Informatics"/>
        </authorList>
    </citation>
    <scope>NUCLEOTIDE SEQUENCE [LARGE SCALE GENOMIC DNA]</scope>
    <source>
        <strain evidence="7 9">2789STDY5834865</strain>
    </source>
</reference>
<evidence type="ECO:0000256" key="6">
    <source>
        <dbReference type="SAM" id="Phobius"/>
    </source>
</evidence>
<evidence type="ECO:0000256" key="1">
    <source>
        <dbReference type="ARBA" id="ARBA00004141"/>
    </source>
</evidence>
<keyword evidence="10" id="KW-1185">Reference proteome</keyword>
<comment type="subcellular location">
    <subcellularLocation>
        <location evidence="1">Membrane</location>
        <topology evidence="1">Multi-pass membrane protein</topology>
    </subcellularLocation>
</comment>
<keyword evidence="4 6" id="KW-1133">Transmembrane helix</keyword>
<dbReference type="AlphaFoldDB" id="A0A174ELD2"/>
<evidence type="ECO:0000313" key="9">
    <source>
        <dbReference type="Proteomes" id="UP000095512"/>
    </source>
</evidence>
<comment type="similarity">
    <text evidence="2">Belongs to the multi antimicrobial extrusion (MATE) (TC 2.A.66.1) family.</text>
</comment>
<keyword evidence="5 6" id="KW-0472">Membrane</keyword>
<feature type="transmembrane region" description="Helical" evidence="6">
    <location>
        <begin position="12"/>
        <end position="30"/>
    </location>
</feature>
<sequence length="85" mass="9498">MAVGVVFFKKTSVIMNIINVIGDSLFIFVFRWGVAGAAAASLISRMTACFILLFRLKNKNLDIFIGGKWNKITIRGLLFMLLLDI</sequence>
<gene>
    <name evidence="7" type="ORF">ERS852480_01014</name>
    <name evidence="8" type="ORF">NCTC11224_00143</name>
</gene>
<feature type="transmembrane region" description="Helical" evidence="6">
    <location>
        <begin position="36"/>
        <end position="54"/>
    </location>
</feature>
<dbReference type="EMBL" id="CZAB01000005">
    <property type="protein sequence ID" value="CUO38842.1"/>
    <property type="molecule type" value="Genomic_DNA"/>
</dbReference>
<dbReference type="GO" id="GO:0016020">
    <property type="term" value="C:membrane"/>
    <property type="evidence" value="ECO:0007669"/>
    <property type="project" value="UniProtKB-SubCell"/>
</dbReference>
<accession>A0A174ELD2</accession>
<evidence type="ECO:0000256" key="2">
    <source>
        <dbReference type="ARBA" id="ARBA00010199"/>
    </source>
</evidence>
<dbReference type="PANTHER" id="PTHR42893:SF4">
    <property type="entry name" value="PROTEIN DETOXIFICATION 42"/>
    <property type="match status" value="1"/>
</dbReference>
<evidence type="ECO:0000256" key="4">
    <source>
        <dbReference type="ARBA" id="ARBA00022989"/>
    </source>
</evidence>
<dbReference type="PANTHER" id="PTHR42893">
    <property type="entry name" value="PROTEIN DETOXIFICATION 44, CHLOROPLASTIC-RELATED"/>
    <property type="match status" value="1"/>
</dbReference>
<keyword evidence="3 6" id="KW-0812">Transmembrane</keyword>
<evidence type="ECO:0000313" key="8">
    <source>
        <dbReference type="EMBL" id="SQB03773.1"/>
    </source>
</evidence>
<evidence type="ECO:0000313" key="10">
    <source>
        <dbReference type="Proteomes" id="UP000251853"/>
    </source>
</evidence>
<protein>
    <submittedName>
        <fullName evidence="7">MATE efflux family protein</fullName>
    </submittedName>
</protein>
<dbReference type="EMBL" id="UAVW01000001">
    <property type="protein sequence ID" value="SQB03773.1"/>
    <property type="molecule type" value="Genomic_DNA"/>
</dbReference>
<evidence type="ECO:0000256" key="5">
    <source>
        <dbReference type="ARBA" id="ARBA00023136"/>
    </source>
</evidence>
<proteinExistence type="inferred from homology"/>
<dbReference type="Proteomes" id="UP000251853">
    <property type="component" value="Unassembled WGS sequence"/>
</dbReference>